<sequence length="78" mass="8720">MRISELSGKEIIHLETGKRLGVVGHTDLLFNEETGEVESLIIPHGSIVSWGKGKKETIIDWKDIETIGQDMILIHAQK</sequence>
<dbReference type="PANTHER" id="PTHR40061:SF2">
    <property type="entry name" value="PRC-BARREL DOMAIN-CONTAINING PROTEIN"/>
    <property type="match status" value="1"/>
</dbReference>
<dbReference type="Gene3D" id="2.30.30.240">
    <property type="entry name" value="PRC-barrel domain"/>
    <property type="match status" value="1"/>
</dbReference>
<dbReference type="InterPro" id="IPR027275">
    <property type="entry name" value="PRC-brl_dom"/>
</dbReference>
<dbReference type="InterPro" id="IPR014238">
    <property type="entry name" value="Spore_YlmC/YmxH"/>
</dbReference>
<dbReference type="Pfam" id="PF05239">
    <property type="entry name" value="PRC"/>
    <property type="match status" value="1"/>
</dbReference>
<dbReference type="AlphaFoldDB" id="A0A366Y0G9"/>
<reference evidence="2 3" key="1">
    <citation type="submission" date="2018-07" db="EMBL/GenBank/DDBJ databases">
        <title>Lottiidibacillus patelloidae gen. nov., sp. nov., isolated from the intestinal tract of a marine limpet and the reclassification of B. taeanensis BH030017T, B. algicola KMM 3737T and B. hwajinpoensis SW-72T as genus Lottiidibacillus.</title>
        <authorList>
            <person name="Liu R."/>
            <person name="Huang Z."/>
        </authorList>
    </citation>
    <scope>NUCLEOTIDE SEQUENCE [LARGE SCALE GENOMIC DNA]</scope>
    <source>
        <strain evidence="2 3">BH030017</strain>
    </source>
</reference>
<dbReference type="EMBL" id="QOCW01000007">
    <property type="protein sequence ID" value="RBW69893.1"/>
    <property type="molecule type" value="Genomic_DNA"/>
</dbReference>
<dbReference type="PANTHER" id="PTHR40061">
    <property type="entry name" value="SPORULATION PROTEIN YLMC-RELATED"/>
    <property type="match status" value="1"/>
</dbReference>
<evidence type="ECO:0000313" key="3">
    <source>
        <dbReference type="Proteomes" id="UP000253314"/>
    </source>
</evidence>
<evidence type="ECO:0000313" key="2">
    <source>
        <dbReference type="EMBL" id="RBW69893.1"/>
    </source>
</evidence>
<keyword evidence="3" id="KW-1185">Reference proteome</keyword>
<gene>
    <name evidence="2" type="ORF">DS031_08525</name>
</gene>
<dbReference type="NCBIfam" id="TIGR02888">
    <property type="entry name" value="spore_YlmC_YmxH"/>
    <property type="match status" value="1"/>
</dbReference>
<dbReference type="OrthoDB" id="2468688at2"/>
<organism evidence="2 3">
    <name type="scientific">Bacillus taeanensis</name>
    <dbReference type="NCBI Taxonomy" id="273032"/>
    <lineage>
        <taxon>Bacteria</taxon>
        <taxon>Bacillati</taxon>
        <taxon>Bacillota</taxon>
        <taxon>Bacilli</taxon>
        <taxon>Bacillales</taxon>
        <taxon>Bacillaceae</taxon>
        <taxon>Bacillus</taxon>
    </lineage>
</organism>
<proteinExistence type="predicted"/>
<dbReference type="InterPro" id="IPR011033">
    <property type="entry name" value="PRC_barrel-like_sf"/>
</dbReference>
<dbReference type="RefSeq" id="WP_113805594.1">
    <property type="nucleotide sequence ID" value="NZ_QOCW01000007.1"/>
</dbReference>
<accession>A0A366Y0G9</accession>
<comment type="caution">
    <text evidence="2">The sequence shown here is derived from an EMBL/GenBank/DDBJ whole genome shotgun (WGS) entry which is preliminary data.</text>
</comment>
<dbReference type="SUPFAM" id="SSF50346">
    <property type="entry name" value="PRC-barrel domain"/>
    <property type="match status" value="1"/>
</dbReference>
<evidence type="ECO:0000259" key="1">
    <source>
        <dbReference type="Pfam" id="PF05239"/>
    </source>
</evidence>
<name>A0A366Y0G9_9BACI</name>
<protein>
    <submittedName>
        <fullName evidence="2">YlmC/YmxH family sporulation protein</fullName>
    </submittedName>
</protein>
<feature type="domain" description="PRC-barrel" evidence="1">
    <location>
        <begin position="1"/>
        <end position="76"/>
    </location>
</feature>
<dbReference type="Proteomes" id="UP000253314">
    <property type="component" value="Unassembled WGS sequence"/>
</dbReference>